<dbReference type="InterPro" id="IPR006095">
    <property type="entry name" value="Glu/Leu/Phe/Val/Trp_DH"/>
</dbReference>
<organism evidence="5 6">
    <name type="scientific">Aerophobetes bacterium</name>
    <dbReference type="NCBI Taxonomy" id="2030807"/>
    <lineage>
        <taxon>Bacteria</taxon>
        <taxon>Candidatus Aerophobota</taxon>
    </lineage>
</organism>
<dbReference type="SUPFAM" id="SSF51735">
    <property type="entry name" value="NAD(P)-binding Rossmann-fold domains"/>
    <property type="match status" value="1"/>
</dbReference>
<dbReference type="Pfam" id="PF02812">
    <property type="entry name" value="ELFV_dehydrog_N"/>
    <property type="match status" value="1"/>
</dbReference>
<dbReference type="Pfam" id="PF00208">
    <property type="entry name" value="ELFV_dehydrog"/>
    <property type="match status" value="1"/>
</dbReference>
<dbReference type="PANTHER" id="PTHR11606:SF13">
    <property type="entry name" value="GLUTAMATE DEHYDROGENASE 1, MITOCHONDRIAL"/>
    <property type="match status" value="1"/>
</dbReference>
<dbReference type="GO" id="GO:0006538">
    <property type="term" value="P:L-glutamate catabolic process"/>
    <property type="evidence" value="ECO:0007669"/>
    <property type="project" value="TreeGrafter"/>
</dbReference>
<dbReference type="EMBL" id="SOIZ01000261">
    <property type="protein sequence ID" value="TET61193.1"/>
    <property type="molecule type" value="Genomic_DNA"/>
</dbReference>
<feature type="domain" description="Glutamate/phenylalanine/leucine/valine/L-tryptophan dehydrogenase C-terminal" evidence="4">
    <location>
        <begin position="95"/>
        <end position="325"/>
    </location>
</feature>
<dbReference type="AlphaFoldDB" id="A0A523W2F2"/>
<dbReference type="InterPro" id="IPR006097">
    <property type="entry name" value="Glu/Leu/Phe/Val/Trp_DH_dimer"/>
</dbReference>
<dbReference type="InterPro" id="IPR033524">
    <property type="entry name" value="Glu/Leu/Phe/Val_DH_AS"/>
</dbReference>
<proteinExistence type="inferred from homology"/>
<evidence type="ECO:0000313" key="6">
    <source>
        <dbReference type="Proteomes" id="UP000319130"/>
    </source>
</evidence>
<comment type="caution">
    <text evidence="5">The sequence shown here is derived from an EMBL/GenBank/DDBJ whole genome shotgun (WGS) entry which is preliminary data.</text>
</comment>
<dbReference type="InterPro" id="IPR006096">
    <property type="entry name" value="Glu/Leu/Phe/Val/Trp_DH_C"/>
</dbReference>
<evidence type="ECO:0000313" key="5">
    <source>
        <dbReference type="EMBL" id="TET61193.1"/>
    </source>
</evidence>
<dbReference type="Gene3D" id="3.40.50.10860">
    <property type="entry name" value="Leucine Dehydrogenase, chain A, domain 1"/>
    <property type="match status" value="1"/>
</dbReference>
<evidence type="ECO:0000256" key="2">
    <source>
        <dbReference type="ARBA" id="ARBA00023002"/>
    </source>
</evidence>
<dbReference type="Proteomes" id="UP000319130">
    <property type="component" value="Unassembled WGS sequence"/>
</dbReference>
<reference evidence="5 6" key="1">
    <citation type="submission" date="2019-03" db="EMBL/GenBank/DDBJ databases">
        <title>Metabolic potential of uncultured bacteria and archaea associated with petroleum seepage in deep-sea sediments.</title>
        <authorList>
            <person name="Dong X."/>
            <person name="Hubert C."/>
        </authorList>
    </citation>
    <scope>NUCLEOTIDE SEQUENCE [LARGE SCALE GENOMIC DNA]</scope>
    <source>
        <strain evidence="5">E29_bin52</strain>
    </source>
</reference>
<dbReference type="InterPro" id="IPR046346">
    <property type="entry name" value="Aminoacid_DH-like_N_sf"/>
</dbReference>
<sequence length="328" mass="35843">MLMSWKCALVELPYGGAKGGVICNPKKMSLEELERLTRRYTSEIIDIIGPEKDIPAPDLNTNPQVMAWIMDTFSMNRGYSVPGVVTGKPLVIGGSKGREEATGRGVSFSALNSLRHLGVSPEQARVAVQGFGNVGSVTAEILYEEGLNIVALSDIKGGIYNPKGLDPHRVLAHEKESGSVIEFKGADSITNEELLQLDCEMLIPAAVENQITQVNADKIQARAIVEGANGPTTPDADEILEEKGVLLVPDILANAGGVIVSYLEWVQAMERYFWEKEEVNEKLEGIMRRSFSRVLQLSSEKKVSMRMAALMIAIDRVAEAMKIRGLYP</sequence>
<gene>
    <name evidence="5" type="ORF">E3J48_05880</name>
</gene>
<protein>
    <submittedName>
        <fullName evidence="5">Glu/Leu/Phe/Val dehydrogenase</fullName>
    </submittedName>
</protein>
<dbReference type="InterPro" id="IPR036291">
    <property type="entry name" value="NAD(P)-bd_dom_sf"/>
</dbReference>
<evidence type="ECO:0000256" key="3">
    <source>
        <dbReference type="RuleBase" id="RU004417"/>
    </source>
</evidence>
<evidence type="ECO:0000259" key="4">
    <source>
        <dbReference type="SMART" id="SM00839"/>
    </source>
</evidence>
<dbReference type="SMART" id="SM00839">
    <property type="entry name" value="ELFV_dehydrog"/>
    <property type="match status" value="1"/>
</dbReference>
<dbReference type="PROSITE" id="PS00074">
    <property type="entry name" value="GLFV_DEHYDROGENASE"/>
    <property type="match status" value="1"/>
</dbReference>
<accession>A0A523W2F2</accession>
<dbReference type="PRINTS" id="PR00082">
    <property type="entry name" value="GLFDHDRGNASE"/>
</dbReference>
<dbReference type="InterPro" id="IPR033922">
    <property type="entry name" value="NAD_bind_Glu_DH"/>
</dbReference>
<dbReference type="Gene3D" id="3.40.50.720">
    <property type="entry name" value="NAD(P)-binding Rossmann-like Domain"/>
    <property type="match status" value="1"/>
</dbReference>
<evidence type="ECO:0000256" key="1">
    <source>
        <dbReference type="ARBA" id="ARBA00006382"/>
    </source>
</evidence>
<keyword evidence="2 3" id="KW-0560">Oxidoreductase</keyword>
<dbReference type="PANTHER" id="PTHR11606">
    <property type="entry name" value="GLUTAMATE DEHYDROGENASE"/>
    <property type="match status" value="1"/>
</dbReference>
<name>A0A523W2F2_UNCAE</name>
<dbReference type="GO" id="GO:0004352">
    <property type="term" value="F:glutamate dehydrogenase (NAD+) activity"/>
    <property type="evidence" value="ECO:0007669"/>
    <property type="project" value="TreeGrafter"/>
</dbReference>
<comment type="similarity">
    <text evidence="1 3">Belongs to the Glu/Leu/Phe/Val dehydrogenases family.</text>
</comment>
<dbReference type="CDD" id="cd01076">
    <property type="entry name" value="NAD_bind_1_Glu_DH"/>
    <property type="match status" value="1"/>
</dbReference>
<feature type="non-terminal residue" evidence="5">
    <location>
        <position position="1"/>
    </location>
</feature>
<dbReference type="SUPFAM" id="SSF53223">
    <property type="entry name" value="Aminoacid dehydrogenase-like, N-terminal domain"/>
    <property type="match status" value="1"/>
</dbReference>